<keyword evidence="2" id="KW-1185">Reference proteome</keyword>
<evidence type="ECO:0000313" key="2">
    <source>
        <dbReference type="Proteomes" id="UP001148838"/>
    </source>
</evidence>
<name>A0ABQ8SWK7_PERAM</name>
<dbReference type="EMBL" id="JAJSOF020000019">
    <property type="protein sequence ID" value="KAJ4438156.1"/>
    <property type="molecule type" value="Genomic_DNA"/>
</dbReference>
<accession>A0ABQ8SWK7</accession>
<organism evidence="1 2">
    <name type="scientific">Periplaneta americana</name>
    <name type="common">American cockroach</name>
    <name type="synonym">Blatta americana</name>
    <dbReference type="NCBI Taxonomy" id="6978"/>
    <lineage>
        <taxon>Eukaryota</taxon>
        <taxon>Metazoa</taxon>
        <taxon>Ecdysozoa</taxon>
        <taxon>Arthropoda</taxon>
        <taxon>Hexapoda</taxon>
        <taxon>Insecta</taxon>
        <taxon>Pterygota</taxon>
        <taxon>Neoptera</taxon>
        <taxon>Polyneoptera</taxon>
        <taxon>Dictyoptera</taxon>
        <taxon>Blattodea</taxon>
        <taxon>Blattoidea</taxon>
        <taxon>Blattidae</taxon>
        <taxon>Blattinae</taxon>
        <taxon>Periplaneta</taxon>
    </lineage>
</organism>
<gene>
    <name evidence="1" type="ORF">ANN_14095</name>
</gene>
<sequence>MSPGSNTVSYPTFAHIGLRENPGKNLNQFTQLRQQKYQNELVAKLEKNFFPAQAHRIYNRTEHALVRERIHQTRRELAKNDNILYDIHLQLSSTVHDKDWDNIDKITYDAMQSQFLKSTNRHKKFLNLPAKKKSTQKLDTNRTVVNLLEVQLSPEEIAVLAKGGNYAITLHHPPIEDIISNIEAGIRGLPNDETEEIRRETARILQHAKPTKTNLTGKERQALRSLNNKNLIVLAADKGNATVILNL</sequence>
<proteinExistence type="predicted"/>
<protein>
    <submittedName>
        <fullName evidence="1">Uncharacterized protein</fullName>
    </submittedName>
</protein>
<reference evidence="1 2" key="1">
    <citation type="journal article" date="2022" name="Allergy">
        <title>Genome assembly and annotation of Periplaneta americana reveal a comprehensive cockroach allergen profile.</title>
        <authorList>
            <person name="Wang L."/>
            <person name="Xiong Q."/>
            <person name="Saelim N."/>
            <person name="Wang L."/>
            <person name="Nong W."/>
            <person name="Wan A.T."/>
            <person name="Shi M."/>
            <person name="Liu X."/>
            <person name="Cao Q."/>
            <person name="Hui J.H.L."/>
            <person name="Sookrung N."/>
            <person name="Leung T.F."/>
            <person name="Tungtrongchitr A."/>
            <person name="Tsui S.K.W."/>
        </authorList>
    </citation>
    <scope>NUCLEOTIDE SEQUENCE [LARGE SCALE GENOMIC DNA]</scope>
    <source>
        <strain evidence="1">PWHHKU_190912</strain>
    </source>
</reference>
<evidence type="ECO:0000313" key="1">
    <source>
        <dbReference type="EMBL" id="KAJ4438156.1"/>
    </source>
</evidence>
<dbReference type="Proteomes" id="UP001148838">
    <property type="component" value="Unassembled WGS sequence"/>
</dbReference>
<comment type="caution">
    <text evidence="1">The sequence shown here is derived from an EMBL/GenBank/DDBJ whole genome shotgun (WGS) entry which is preliminary data.</text>
</comment>